<dbReference type="Proteomes" id="UP000031950">
    <property type="component" value="Unassembled WGS sequence"/>
</dbReference>
<name>A0A0C2VRY8_9BACL</name>
<dbReference type="PATRIC" id="fig|135826.4.peg.1200"/>
<dbReference type="Gene3D" id="1.10.260.40">
    <property type="entry name" value="lambda repressor-like DNA-binding domains"/>
    <property type="match status" value="1"/>
</dbReference>
<dbReference type="InterPro" id="IPR001387">
    <property type="entry name" value="Cro/C1-type_HTH"/>
</dbReference>
<accession>A0A0C2VRY8</accession>
<reference evidence="3 4" key="1">
    <citation type="submission" date="2015-01" db="EMBL/GenBank/DDBJ databases">
        <title>Genome sequence of Jeotgalibacillus alimentarius.</title>
        <authorList>
            <person name="Goh K.M."/>
            <person name="Chan K.-G."/>
            <person name="Yaakop A.S."/>
            <person name="Ee R."/>
            <person name="Gan H.M."/>
            <person name="Chan C.S."/>
        </authorList>
    </citation>
    <scope>NUCLEOTIDE SEQUENCE [LARGE SCALE GENOMIC DNA]</scope>
    <source>
        <strain evidence="3 4">YKJ-13</strain>
    </source>
</reference>
<proteinExistence type="predicted"/>
<dbReference type="PANTHER" id="PTHR46558:SF9">
    <property type="entry name" value="TRANSCRIPTIONAL REGULATOR, PBSX FAMILY"/>
    <property type="match status" value="1"/>
</dbReference>
<keyword evidence="4" id="KW-1185">Reference proteome</keyword>
<dbReference type="STRING" id="135826.KP77_12040"/>
<sequence length="70" mass="8282">MPVKNNIQQIRKEKGIKQIKMAEDLQVTRQTFTAIEKNKYNPSLELALKIVQYFDLPIEEVFILEEEESE</sequence>
<keyword evidence="1" id="KW-0238">DNA-binding</keyword>
<evidence type="ECO:0000313" key="4">
    <source>
        <dbReference type="Proteomes" id="UP000031950"/>
    </source>
</evidence>
<dbReference type="Pfam" id="PF01381">
    <property type="entry name" value="HTH_3"/>
    <property type="match status" value="1"/>
</dbReference>
<gene>
    <name evidence="3" type="ORF">KP77_12040</name>
</gene>
<dbReference type="EMBL" id="JXRQ01000015">
    <property type="protein sequence ID" value="KIL51692.1"/>
    <property type="molecule type" value="Genomic_DNA"/>
</dbReference>
<evidence type="ECO:0000313" key="3">
    <source>
        <dbReference type="EMBL" id="KIL51692.1"/>
    </source>
</evidence>
<dbReference type="SUPFAM" id="SSF47413">
    <property type="entry name" value="lambda repressor-like DNA-binding domains"/>
    <property type="match status" value="1"/>
</dbReference>
<dbReference type="CDD" id="cd00093">
    <property type="entry name" value="HTH_XRE"/>
    <property type="match status" value="1"/>
</dbReference>
<evidence type="ECO:0000259" key="2">
    <source>
        <dbReference type="PROSITE" id="PS50943"/>
    </source>
</evidence>
<evidence type="ECO:0000256" key="1">
    <source>
        <dbReference type="ARBA" id="ARBA00023125"/>
    </source>
</evidence>
<feature type="domain" description="HTH cro/C1-type" evidence="2">
    <location>
        <begin position="7"/>
        <end position="61"/>
    </location>
</feature>
<protein>
    <submittedName>
        <fullName evidence="3">Cro/Cl family transcriptional regulator</fullName>
    </submittedName>
</protein>
<dbReference type="PANTHER" id="PTHR46558">
    <property type="entry name" value="TRACRIPTIONAL REGULATORY PROTEIN-RELATED-RELATED"/>
    <property type="match status" value="1"/>
</dbReference>
<dbReference type="PROSITE" id="PS50943">
    <property type="entry name" value="HTH_CROC1"/>
    <property type="match status" value="1"/>
</dbReference>
<dbReference type="InterPro" id="IPR010982">
    <property type="entry name" value="Lambda_DNA-bd_dom_sf"/>
</dbReference>
<dbReference type="RefSeq" id="WP_041121770.1">
    <property type="nucleotide sequence ID" value="NZ_JXRQ01000015.1"/>
</dbReference>
<dbReference type="SMART" id="SM00530">
    <property type="entry name" value="HTH_XRE"/>
    <property type="match status" value="1"/>
</dbReference>
<dbReference type="AlphaFoldDB" id="A0A0C2VRY8"/>
<dbReference type="OrthoDB" id="9808239at2"/>
<organism evidence="3 4">
    <name type="scientific">Jeotgalibacillus alimentarius</name>
    <dbReference type="NCBI Taxonomy" id="135826"/>
    <lineage>
        <taxon>Bacteria</taxon>
        <taxon>Bacillati</taxon>
        <taxon>Bacillota</taxon>
        <taxon>Bacilli</taxon>
        <taxon>Bacillales</taxon>
        <taxon>Caryophanaceae</taxon>
        <taxon>Jeotgalibacillus</taxon>
    </lineage>
</organism>
<dbReference type="GO" id="GO:0003677">
    <property type="term" value="F:DNA binding"/>
    <property type="evidence" value="ECO:0007669"/>
    <property type="project" value="UniProtKB-KW"/>
</dbReference>
<comment type="caution">
    <text evidence="3">The sequence shown here is derived from an EMBL/GenBank/DDBJ whole genome shotgun (WGS) entry which is preliminary data.</text>
</comment>